<keyword evidence="2" id="KW-1185">Reference proteome</keyword>
<protein>
    <submittedName>
        <fullName evidence="1">Uncharacterized protein</fullName>
    </submittedName>
</protein>
<proteinExistence type="predicted"/>
<dbReference type="Proteomes" id="UP000654345">
    <property type="component" value="Unassembled WGS sequence"/>
</dbReference>
<dbReference type="EMBL" id="BNJG01000002">
    <property type="protein sequence ID" value="GHO57124.1"/>
    <property type="molecule type" value="Genomic_DNA"/>
</dbReference>
<evidence type="ECO:0000313" key="2">
    <source>
        <dbReference type="Proteomes" id="UP000654345"/>
    </source>
</evidence>
<name>A0ABQ3UWB2_9CHLR</name>
<dbReference type="RefSeq" id="WP_201373553.1">
    <property type="nucleotide sequence ID" value="NZ_BNJG01000002.1"/>
</dbReference>
<reference evidence="1 2" key="1">
    <citation type="journal article" date="2021" name="Int. J. Syst. Evol. Microbiol.">
        <title>Reticulibacter mediterranei gen. nov., sp. nov., within the new family Reticulibacteraceae fam. nov., and Ktedonospora formicarum gen. nov., sp. nov., Ktedonobacter robiniae sp. nov., Dictyobacter formicarum sp. nov. and Dictyobacter arantiisoli sp. nov., belonging to the class Ktedonobacteria.</title>
        <authorList>
            <person name="Yabe S."/>
            <person name="Zheng Y."/>
            <person name="Wang C.M."/>
            <person name="Sakai Y."/>
            <person name="Abe K."/>
            <person name="Yokota A."/>
            <person name="Donadio S."/>
            <person name="Cavaletti L."/>
            <person name="Monciardini P."/>
        </authorList>
    </citation>
    <scope>NUCLEOTIDE SEQUENCE [LARGE SCALE GENOMIC DNA]</scope>
    <source>
        <strain evidence="1 2">SOSP1-30</strain>
    </source>
</reference>
<sequence length="336" mass="38224">MSKSLPLGIDFSHIQEKEGDFLAERGDFSSLHSTQKVNPLDEKSDFSQHESPIRVDFHPTRGDFSQKVASITENQVDLNDLNNVNVNKIITNNLNNVNVKSLQTLAAFLGTILGEDRSKWGIYVVHLKQYSQPEAIIAALMKTLSCKFRDGSLHNPPAFFLARSKEYHVAIPADVHQLVDLYASLSYGQLIEALKQPASSLKEGHSQGNYQAREIKSSALQVLKAPPLYIQLQPDQAHMSLQDVTELYKQLCNDPRMILCKKFILPVDVEKTRYVLLLDVTVSNKVRQTFLYSQQEWYERSQNMRTCLSLFESSEVLQRSQNRFAALRDLLKKKTP</sequence>
<organism evidence="1 2">
    <name type="scientific">Ktedonobacter robiniae</name>
    <dbReference type="NCBI Taxonomy" id="2778365"/>
    <lineage>
        <taxon>Bacteria</taxon>
        <taxon>Bacillati</taxon>
        <taxon>Chloroflexota</taxon>
        <taxon>Ktedonobacteria</taxon>
        <taxon>Ktedonobacterales</taxon>
        <taxon>Ktedonobacteraceae</taxon>
        <taxon>Ktedonobacter</taxon>
    </lineage>
</organism>
<comment type="caution">
    <text evidence="1">The sequence shown here is derived from an EMBL/GenBank/DDBJ whole genome shotgun (WGS) entry which is preliminary data.</text>
</comment>
<gene>
    <name evidence="1" type="ORF">KSB_55990</name>
</gene>
<accession>A0ABQ3UWB2</accession>
<evidence type="ECO:0000313" key="1">
    <source>
        <dbReference type="EMBL" id="GHO57124.1"/>
    </source>
</evidence>